<dbReference type="GO" id="GO:0005886">
    <property type="term" value="C:plasma membrane"/>
    <property type="evidence" value="ECO:0007669"/>
    <property type="project" value="UniProtKB-SubCell"/>
</dbReference>
<dbReference type="Proteomes" id="UP000551316">
    <property type="component" value="Unassembled WGS sequence"/>
</dbReference>
<dbReference type="RefSeq" id="WP_050496275.1">
    <property type="nucleotide sequence ID" value="NZ_CP054425.1"/>
</dbReference>
<dbReference type="PANTHER" id="PTHR42770:SF7">
    <property type="entry name" value="MEMBRANE PROTEIN"/>
    <property type="match status" value="1"/>
</dbReference>
<evidence type="ECO:0000313" key="7">
    <source>
        <dbReference type="Proteomes" id="UP000551316"/>
    </source>
</evidence>
<evidence type="ECO:0000256" key="5">
    <source>
        <dbReference type="ARBA" id="ARBA00023136"/>
    </source>
</evidence>
<dbReference type="EMBL" id="JABNND010000015">
    <property type="protein sequence ID" value="NQX51254.1"/>
    <property type="molecule type" value="Genomic_DNA"/>
</dbReference>
<organism evidence="6 7">
    <name type="scientific">Bifidobacterium longum subsp. infantis</name>
    <dbReference type="NCBI Taxonomy" id="1682"/>
    <lineage>
        <taxon>Bacteria</taxon>
        <taxon>Bacillati</taxon>
        <taxon>Actinomycetota</taxon>
        <taxon>Actinomycetes</taxon>
        <taxon>Bifidobacteriales</taxon>
        <taxon>Bifidobacteriaceae</taxon>
        <taxon>Bifidobacterium</taxon>
    </lineage>
</organism>
<gene>
    <name evidence="6" type="ORF">HNS28_07320</name>
</gene>
<keyword evidence="5" id="KW-0472">Membrane</keyword>
<protein>
    <submittedName>
        <fullName evidence="6">APC family permease</fullName>
    </submittedName>
</protein>
<evidence type="ECO:0000256" key="1">
    <source>
        <dbReference type="ARBA" id="ARBA00004651"/>
    </source>
</evidence>
<name>A0A7D5CAL8_BIFLI</name>
<keyword evidence="4" id="KW-1133">Transmembrane helix</keyword>
<dbReference type="Pfam" id="PF13520">
    <property type="entry name" value="AA_permease_2"/>
    <property type="match status" value="1"/>
</dbReference>
<sequence>MNRSQDAALGTGHLVALATGGVIGLGVMSMPGIGIGIIGTGLWIAALVGLGFSVIALVPQLLLNSSGECPGGQYQQLRDTVGRYVGGVGAYLLCFLVFDIAAYALSAAQLLPVPPLVARGVAILIIAVFVALHAWGARAASAVQVLLILLLAVVFGLYAGALIPHVQARYLTQDVIIGSPTVFVFACLYMTFMMNGVALVSNYAAAARAPRRTVPRAMLVSLLVVALAYVLLCVVDAGVLPIARVANQDISVSARIAVPGNVVRAFTVGGSALALLTTLNAAIGWMVYPLHAACQDGWLPRELSGLSPRTGTPVRLLAVILVAGVVPLIVGVSTTTVSSSVTILILVLQLALAAGAYRSLARDRMLPRVGCVAAIVVDVLVIAWLLYTMNTLLIAGNALLLVVAGVGARVRGKRLTSVSNA</sequence>
<evidence type="ECO:0000256" key="3">
    <source>
        <dbReference type="ARBA" id="ARBA00022692"/>
    </source>
</evidence>
<dbReference type="PANTHER" id="PTHR42770">
    <property type="entry name" value="AMINO ACID TRANSPORTER-RELATED"/>
    <property type="match status" value="1"/>
</dbReference>
<evidence type="ECO:0000256" key="2">
    <source>
        <dbReference type="ARBA" id="ARBA00022475"/>
    </source>
</evidence>
<dbReference type="GO" id="GO:0022857">
    <property type="term" value="F:transmembrane transporter activity"/>
    <property type="evidence" value="ECO:0007669"/>
    <property type="project" value="InterPro"/>
</dbReference>
<dbReference type="AlphaFoldDB" id="A0A7D5CAL8"/>
<dbReference type="InterPro" id="IPR050367">
    <property type="entry name" value="APC_superfamily"/>
</dbReference>
<comment type="caution">
    <text evidence="6">The sequence shown here is derived from an EMBL/GenBank/DDBJ whole genome shotgun (WGS) entry which is preliminary data.</text>
</comment>
<dbReference type="InterPro" id="IPR002293">
    <property type="entry name" value="AA/rel_permease1"/>
</dbReference>
<dbReference type="Gene3D" id="1.20.1740.10">
    <property type="entry name" value="Amino acid/polyamine transporter I"/>
    <property type="match status" value="1"/>
</dbReference>
<reference evidence="6 7" key="1">
    <citation type="submission" date="2020-05" db="EMBL/GenBank/DDBJ databases">
        <title>Draft Genome Sequence of Bifidobacterium longum subsp. Infantis BI-G201, a Commercialization Strain.</title>
        <authorList>
            <person name="Song J."/>
            <person name="Xu Y."/>
            <person name="Han D."/>
            <person name="Teng Q."/>
            <person name="Jiang D."/>
            <person name="Liu Q."/>
        </authorList>
    </citation>
    <scope>NUCLEOTIDE SEQUENCE [LARGE SCALE GENOMIC DNA]</scope>
    <source>
        <strain evidence="6 7">BI-G201</strain>
    </source>
</reference>
<evidence type="ECO:0000256" key="4">
    <source>
        <dbReference type="ARBA" id="ARBA00022989"/>
    </source>
</evidence>
<keyword evidence="3" id="KW-0812">Transmembrane</keyword>
<dbReference type="PIRSF" id="PIRSF006060">
    <property type="entry name" value="AA_transporter"/>
    <property type="match status" value="1"/>
</dbReference>
<accession>A0A7D5CAL8</accession>
<evidence type="ECO:0000313" key="6">
    <source>
        <dbReference type="EMBL" id="NQX51254.1"/>
    </source>
</evidence>
<comment type="subcellular location">
    <subcellularLocation>
        <location evidence="1">Cell membrane</location>
        <topology evidence="1">Multi-pass membrane protein</topology>
    </subcellularLocation>
</comment>
<proteinExistence type="predicted"/>
<keyword evidence="2" id="KW-1003">Cell membrane</keyword>